<reference evidence="7 8" key="1">
    <citation type="journal article" date="2019" name="ISME J.">
        <title>Deianiraea, an extracellular bacterium associated with the ciliate Paramecium, suggests an alternative scenario for the evolution of Rickettsiales.</title>
        <authorList>
            <person name="Castelli M."/>
            <person name="Sabaneyeva E."/>
            <person name="Lanzoni O."/>
            <person name="Lebedeva N."/>
            <person name="Floriano A.M."/>
            <person name="Gaiarsa S."/>
            <person name="Benken K."/>
            <person name="Modeo L."/>
            <person name="Bandi C."/>
            <person name="Potekhin A."/>
            <person name="Sassera D."/>
            <person name="Petroni G."/>
        </authorList>
    </citation>
    <scope>NUCLEOTIDE SEQUENCE [LARGE SCALE GENOMIC DNA]</scope>
    <source>
        <strain evidence="7">CyL4-1</strain>
    </source>
</reference>
<keyword evidence="2 7" id="KW-0689">Ribosomal protein</keyword>
<gene>
    <name evidence="7" type="ORF">Deia_00386</name>
</gene>
<dbReference type="PANTHER" id="PTHR10746">
    <property type="entry name" value="50S RIBOSOMAL PROTEIN L4"/>
    <property type="match status" value="1"/>
</dbReference>
<feature type="region of interest" description="Disordered" evidence="6">
    <location>
        <begin position="54"/>
        <end position="90"/>
    </location>
</feature>
<dbReference type="AlphaFoldDB" id="A0A5B8XCT3"/>
<evidence type="ECO:0000313" key="7">
    <source>
        <dbReference type="EMBL" id="QED23189.1"/>
    </source>
</evidence>
<evidence type="ECO:0000313" key="8">
    <source>
        <dbReference type="Proteomes" id="UP000321934"/>
    </source>
</evidence>
<dbReference type="GO" id="GO:0003735">
    <property type="term" value="F:structural constituent of ribosome"/>
    <property type="evidence" value="ECO:0007669"/>
    <property type="project" value="InterPro"/>
</dbReference>
<organism evidence="7 8">
    <name type="scientific">Candidatus Deianiraea vastatrix</name>
    <dbReference type="NCBI Taxonomy" id="2163644"/>
    <lineage>
        <taxon>Bacteria</taxon>
        <taxon>Pseudomonadati</taxon>
        <taxon>Pseudomonadota</taxon>
        <taxon>Alphaproteobacteria</taxon>
        <taxon>Rickettsiales</taxon>
        <taxon>Candidatus Deianiraeaceae</taxon>
        <taxon>Candidatus Deianiraea</taxon>
    </lineage>
</organism>
<dbReference type="PANTHER" id="PTHR10746:SF6">
    <property type="entry name" value="LARGE RIBOSOMAL SUBUNIT PROTEIN UL4M"/>
    <property type="match status" value="1"/>
</dbReference>
<dbReference type="GO" id="GO:1990904">
    <property type="term" value="C:ribonucleoprotein complex"/>
    <property type="evidence" value="ECO:0007669"/>
    <property type="project" value="UniProtKB-KW"/>
</dbReference>
<keyword evidence="8" id="KW-1185">Reference proteome</keyword>
<dbReference type="InterPro" id="IPR023574">
    <property type="entry name" value="Ribosomal_uL4_dom_sf"/>
</dbReference>
<protein>
    <recommendedName>
        <fullName evidence="4">Large ribosomal subunit protein uL4</fullName>
    </recommendedName>
    <alternativeName>
        <fullName evidence="5">50S ribosomal protein L4</fullName>
    </alternativeName>
</protein>
<dbReference type="Gene3D" id="3.40.1370.10">
    <property type="match status" value="1"/>
</dbReference>
<dbReference type="OrthoDB" id="9803201at2"/>
<evidence type="ECO:0000256" key="3">
    <source>
        <dbReference type="ARBA" id="ARBA00023274"/>
    </source>
</evidence>
<feature type="compositionally biased region" description="Polar residues" evidence="6">
    <location>
        <begin position="64"/>
        <end position="75"/>
    </location>
</feature>
<dbReference type="NCBIfam" id="TIGR03953">
    <property type="entry name" value="rplD_bact"/>
    <property type="match status" value="1"/>
</dbReference>
<evidence type="ECO:0000256" key="1">
    <source>
        <dbReference type="ARBA" id="ARBA00010528"/>
    </source>
</evidence>
<dbReference type="GO" id="GO:0006412">
    <property type="term" value="P:translation"/>
    <property type="evidence" value="ECO:0007669"/>
    <property type="project" value="InterPro"/>
</dbReference>
<comment type="similarity">
    <text evidence="1">Belongs to the universal ribosomal protein uL4 family.</text>
</comment>
<name>A0A5B8XCT3_9RICK</name>
<sequence length="208" mass="22824">MLSSNKFSHITVDFASVSEPLKAPFLNEYLYDMNLFYNSSKPLAHTKDISEVSATGKKPFKQKGTGSARQGSKVSAQHRGGGIAHGPRAKRYTSSMNSKAVKKAKRMAIGYHCSNSSIFSIQCSGEIEKPKTKYIVDLIKSLNLSPDLGMILFITSEPKTSNFYKSARNIKNVVIKSPSSASVHDLFKAKAVVLFGECFNEFSVVLSK</sequence>
<dbReference type="Proteomes" id="UP000321934">
    <property type="component" value="Chromosome"/>
</dbReference>
<evidence type="ECO:0000256" key="4">
    <source>
        <dbReference type="ARBA" id="ARBA00035244"/>
    </source>
</evidence>
<proteinExistence type="inferred from homology"/>
<evidence type="ECO:0000256" key="5">
    <source>
        <dbReference type="ARBA" id="ARBA00035462"/>
    </source>
</evidence>
<evidence type="ECO:0000256" key="6">
    <source>
        <dbReference type="SAM" id="MobiDB-lite"/>
    </source>
</evidence>
<dbReference type="InterPro" id="IPR002136">
    <property type="entry name" value="Ribosomal_uL4"/>
</dbReference>
<dbReference type="GO" id="GO:0005840">
    <property type="term" value="C:ribosome"/>
    <property type="evidence" value="ECO:0007669"/>
    <property type="project" value="UniProtKB-KW"/>
</dbReference>
<dbReference type="SUPFAM" id="SSF52166">
    <property type="entry name" value="Ribosomal protein L4"/>
    <property type="match status" value="1"/>
</dbReference>
<keyword evidence="3" id="KW-0687">Ribonucleoprotein</keyword>
<evidence type="ECO:0000256" key="2">
    <source>
        <dbReference type="ARBA" id="ARBA00022980"/>
    </source>
</evidence>
<dbReference type="Pfam" id="PF00573">
    <property type="entry name" value="Ribosomal_L4"/>
    <property type="match status" value="1"/>
</dbReference>
<dbReference type="InterPro" id="IPR013005">
    <property type="entry name" value="Ribosomal_uL4-like"/>
</dbReference>
<dbReference type="RefSeq" id="WP_146820479.1">
    <property type="nucleotide sequence ID" value="NZ_CP029077.1"/>
</dbReference>
<dbReference type="EMBL" id="CP029077">
    <property type="protein sequence ID" value="QED23189.1"/>
    <property type="molecule type" value="Genomic_DNA"/>
</dbReference>
<accession>A0A5B8XCT3</accession>